<evidence type="ECO:0000259" key="6">
    <source>
        <dbReference type="Pfam" id="PF00155"/>
    </source>
</evidence>
<reference evidence="8" key="1">
    <citation type="submission" date="2023-07" db="EMBL/GenBank/DDBJ databases">
        <title>30 novel species of actinomycetes from the DSMZ collection.</title>
        <authorList>
            <person name="Nouioui I."/>
        </authorList>
    </citation>
    <scope>NUCLEOTIDE SEQUENCE [LARGE SCALE GENOMIC DNA]</scope>
    <source>
        <strain evidence="8">DSM 42041</strain>
    </source>
</reference>
<evidence type="ECO:0000256" key="4">
    <source>
        <dbReference type="ARBA" id="ARBA00022679"/>
    </source>
</evidence>
<dbReference type="Gene3D" id="3.90.1150.10">
    <property type="entry name" value="Aspartate Aminotransferase, domain 1"/>
    <property type="match status" value="1"/>
</dbReference>
<name>A0ABU2P069_9ACTN</name>
<dbReference type="Gene3D" id="3.40.640.10">
    <property type="entry name" value="Type I PLP-dependent aspartate aminotransferase-like (Major domain)"/>
    <property type="match status" value="1"/>
</dbReference>
<dbReference type="InterPro" id="IPR015421">
    <property type="entry name" value="PyrdxlP-dep_Trfase_major"/>
</dbReference>
<gene>
    <name evidence="7" type="ORF">RM572_25705</name>
</gene>
<evidence type="ECO:0000313" key="7">
    <source>
        <dbReference type="EMBL" id="MDT0382162.1"/>
    </source>
</evidence>
<organism evidence="7 8">
    <name type="scientific">Streptomyces hazeniae</name>
    <dbReference type="NCBI Taxonomy" id="3075538"/>
    <lineage>
        <taxon>Bacteria</taxon>
        <taxon>Bacillati</taxon>
        <taxon>Actinomycetota</taxon>
        <taxon>Actinomycetes</taxon>
        <taxon>Kitasatosporales</taxon>
        <taxon>Streptomycetaceae</taxon>
        <taxon>Streptomyces</taxon>
    </lineage>
</organism>
<sequence length="510" mass="56342">MSDSRQSKEETGPLWDAIGKFRRGRDAISGLDSKGNQSSAGWFDRDVISLAHGEGIRRPHPTVVGAGVTALLDSEENSLDNYLYLRRADDFEDALINLFKSQDIPEGIASNLCVDSGVTRLFFGFFHAVAEPGDVFLTAQTYYQGINMWCDLAKVQLESVETDAEHDHKLTRAALEHWYERYVYTGRVQRPRGIILFNPSYTGALYDADELAALGEFIIEHDLVVLEDAIFFRTEFPGHRSIRLASLPGMAERVVTVDGGSKAYGLANLRIGWACGPSDVTERINYHTMVASMTIPSQVKAMALAALRAPDEYLHGNARECMARAALVTELVHAVNEEVALALSFTPRTPFLRVAHQPKAGHSILLDGNGMRGLRLPDGDLIEDSTDVTRYYLKEEKVCFSPAISNGFTDCILRVSYGCLGSEHTYAHPQRAETTAAARAVLHHADPRVFGTDLDDRLRRAGIDPDWACPDGTNDGFEAGRSMLREAFLNRITPAAVRLALDNKDAIDPR</sequence>
<evidence type="ECO:0000256" key="2">
    <source>
        <dbReference type="ARBA" id="ARBA00007441"/>
    </source>
</evidence>
<keyword evidence="4" id="KW-0808">Transferase</keyword>
<evidence type="ECO:0000256" key="5">
    <source>
        <dbReference type="ARBA" id="ARBA00022898"/>
    </source>
</evidence>
<dbReference type="PANTHER" id="PTHR46383">
    <property type="entry name" value="ASPARTATE AMINOTRANSFERASE"/>
    <property type="match status" value="1"/>
</dbReference>
<feature type="domain" description="Aminotransferase class I/classII large" evidence="6">
    <location>
        <begin position="64"/>
        <end position="338"/>
    </location>
</feature>
<comment type="cofactor">
    <cofactor evidence="1">
        <name>pyridoxal 5'-phosphate</name>
        <dbReference type="ChEBI" id="CHEBI:597326"/>
    </cofactor>
</comment>
<dbReference type="SUPFAM" id="SSF53383">
    <property type="entry name" value="PLP-dependent transferases"/>
    <property type="match status" value="1"/>
</dbReference>
<evidence type="ECO:0000256" key="1">
    <source>
        <dbReference type="ARBA" id="ARBA00001933"/>
    </source>
</evidence>
<dbReference type="Pfam" id="PF00155">
    <property type="entry name" value="Aminotran_1_2"/>
    <property type="match status" value="1"/>
</dbReference>
<evidence type="ECO:0000313" key="8">
    <source>
        <dbReference type="Proteomes" id="UP001183414"/>
    </source>
</evidence>
<keyword evidence="8" id="KW-1185">Reference proteome</keyword>
<comment type="caution">
    <text evidence="7">The sequence shown here is derived from an EMBL/GenBank/DDBJ whole genome shotgun (WGS) entry which is preliminary data.</text>
</comment>
<dbReference type="InterPro" id="IPR015422">
    <property type="entry name" value="PyrdxlP-dep_Trfase_small"/>
</dbReference>
<dbReference type="PANTHER" id="PTHR46383:SF1">
    <property type="entry name" value="ASPARTATE AMINOTRANSFERASE"/>
    <property type="match status" value="1"/>
</dbReference>
<dbReference type="InterPro" id="IPR015424">
    <property type="entry name" value="PyrdxlP-dep_Trfase"/>
</dbReference>
<comment type="similarity">
    <text evidence="2">Belongs to the class-I pyridoxal-phosphate-dependent aminotransferase family.</text>
</comment>
<accession>A0ABU2P069</accession>
<keyword evidence="5" id="KW-0663">Pyridoxal phosphate</keyword>
<evidence type="ECO:0000256" key="3">
    <source>
        <dbReference type="ARBA" id="ARBA00022576"/>
    </source>
</evidence>
<proteinExistence type="inferred from homology"/>
<dbReference type="InterPro" id="IPR004839">
    <property type="entry name" value="Aminotransferase_I/II_large"/>
</dbReference>
<keyword evidence="3 7" id="KW-0032">Aminotransferase</keyword>
<protein>
    <submittedName>
        <fullName evidence="7">Pyridoxal phosphate-dependent aminotransferase</fullName>
    </submittedName>
</protein>
<dbReference type="InterPro" id="IPR050596">
    <property type="entry name" value="AspAT/PAT-like"/>
</dbReference>
<dbReference type="GO" id="GO:0008483">
    <property type="term" value="F:transaminase activity"/>
    <property type="evidence" value="ECO:0007669"/>
    <property type="project" value="UniProtKB-KW"/>
</dbReference>
<dbReference type="RefSeq" id="WP_311675771.1">
    <property type="nucleotide sequence ID" value="NZ_JAVREQ010000031.1"/>
</dbReference>
<dbReference type="Proteomes" id="UP001183414">
    <property type="component" value="Unassembled WGS sequence"/>
</dbReference>
<dbReference type="EMBL" id="JAVREQ010000031">
    <property type="protein sequence ID" value="MDT0382162.1"/>
    <property type="molecule type" value="Genomic_DNA"/>
</dbReference>
<dbReference type="CDD" id="cd00609">
    <property type="entry name" value="AAT_like"/>
    <property type="match status" value="1"/>
</dbReference>